<sequence length="145" mass="16535">MDNIYIEILRYGSERINQGVTFNQVLNHLKEKGFQIDGLYKNYLGIWFFTNFYSHPASHSAFKIVRGELAADQMNLIYFDGICRMTGDAYMNYMDYVELKEAREASSKAHAASRKAIRIAIWALSISGILALGSLIFQALGYFVI</sequence>
<comment type="caution">
    <text evidence="2">The sequence shown here is derived from an EMBL/GenBank/DDBJ whole genome shotgun (WGS) entry which is preliminary data.</text>
</comment>
<evidence type="ECO:0000256" key="1">
    <source>
        <dbReference type="SAM" id="Phobius"/>
    </source>
</evidence>
<dbReference type="AlphaFoldDB" id="A0A0F9EFK0"/>
<gene>
    <name evidence="2" type="ORF">LCGC14_2080860</name>
</gene>
<evidence type="ECO:0000313" key="2">
    <source>
        <dbReference type="EMBL" id="KKL72843.1"/>
    </source>
</evidence>
<name>A0A0F9EFK0_9ZZZZ</name>
<proteinExistence type="predicted"/>
<keyword evidence="1" id="KW-1133">Transmembrane helix</keyword>
<keyword evidence="1" id="KW-0812">Transmembrane</keyword>
<dbReference type="EMBL" id="LAZR01025145">
    <property type="protein sequence ID" value="KKL72843.1"/>
    <property type="molecule type" value="Genomic_DNA"/>
</dbReference>
<keyword evidence="1" id="KW-0472">Membrane</keyword>
<organism evidence="2">
    <name type="scientific">marine sediment metagenome</name>
    <dbReference type="NCBI Taxonomy" id="412755"/>
    <lineage>
        <taxon>unclassified sequences</taxon>
        <taxon>metagenomes</taxon>
        <taxon>ecological metagenomes</taxon>
    </lineage>
</organism>
<reference evidence="2" key="1">
    <citation type="journal article" date="2015" name="Nature">
        <title>Complex archaea that bridge the gap between prokaryotes and eukaryotes.</title>
        <authorList>
            <person name="Spang A."/>
            <person name="Saw J.H."/>
            <person name="Jorgensen S.L."/>
            <person name="Zaremba-Niedzwiedzka K."/>
            <person name="Martijn J."/>
            <person name="Lind A.E."/>
            <person name="van Eijk R."/>
            <person name="Schleper C."/>
            <person name="Guy L."/>
            <person name="Ettema T.J."/>
        </authorList>
    </citation>
    <scope>NUCLEOTIDE SEQUENCE</scope>
</reference>
<protein>
    <submittedName>
        <fullName evidence="2">Uncharacterized protein</fullName>
    </submittedName>
</protein>
<feature type="transmembrane region" description="Helical" evidence="1">
    <location>
        <begin position="119"/>
        <end position="144"/>
    </location>
</feature>
<accession>A0A0F9EFK0</accession>